<dbReference type="OrthoDB" id="8781634at2"/>
<sequence length="296" mass="34406">MGIMNAILPVAAGWANPSYRRVSTWLTVYEKRLQAKNFARTTLQHKRMMLSVLNRFIGPLPIGSVTPHHVLYFLDFYVAQGKTRSAAIAHFLIKDVFREAEFSGWINKNPVTPVLVPDDVVKRDRLTVDEWQRIYLAAKFQSPDYFPLAMLLTLVTAQRRSDISAMRREQIFDDHLHIEQLKTGAKIAIPLDLRLDALGISVREVIDMCPGNDFLLSHRQIMVHSLSHRFQAVRDAIFPRDQWLGTPPSFHEQRSLAERLYRDQGINTQRLLGHKYQRTTDRYDDDRGREFRKIII</sequence>
<dbReference type="GO" id="GO:0015074">
    <property type="term" value="P:DNA integration"/>
    <property type="evidence" value="ECO:0007669"/>
    <property type="project" value="InterPro"/>
</dbReference>
<dbReference type="InterPro" id="IPR010998">
    <property type="entry name" value="Integrase_recombinase_N"/>
</dbReference>
<protein>
    <submittedName>
        <fullName evidence="4">Phage integrase family protein</fullName>
    </submittedName>
</protein>
<accession>A0A4R1NHA0</accession>
<keyword evidence="1" id="KW-0238">DNA-binding</keyword>
<evidence type="ECO:0000256" key="2">
    <source>
        <dbReference type="ARBA" id="ARBA00023172"/>
    </source>
</evidence>
<dbReference type="AlphaFoldDB" id="A0A4R1NHA0"/>
<dbReference type="InterPro" id="IPR053876">
    <property type="entry name" value="Phage_int_M"/>
</dbReference>
<dbReference type="SUPFAM" id="SSF56349">
    <property type="entry name" value="DNA breaking-rejoining enzymes"/>
    <property type="match status" value="1"/>
</dbReference>
<dbReference type="Gene3D" id="1.10.443.10">
    <property type="entry name" value="Intergrase catalytic core"/>
    <property type="match status" value="1"/>
</dbReference>
<dbReference type="InterPro" id="IPR002104">
    <property type="entry name" value="Integrase_catalytic"/>
</dbReference>
<comment type="caution">
    <text evidence="4">The sequence shown here is derived from an EMBL/GenBank/DDBJ whole genome shotgun (WGS) entry which is preliminary data.</text>
</comment>
<dbReference type="PROSITE" id="PS51898">
    <property type="entry name" value="TYR_RECOMBINASE"/>
    <property type="match status" value="1"/>
</dbReference>
<dbReference type="EMBL" id="SJOI01000001">
    <property type="protein sequence ID" value="TCL06893.1"/>
    <property type="molecule type" value="Genomic_DNA"/>
</dbReference>
<dbReference type="RefSeq" id="WP_132926655.1">
    <property type="nucleotide sequence ID" value="NZ_SJOI01000001.1"/>
</dbReference>
<evidence type="ECO:0000313" key="5">
    <source>
        <dbReference type="Proteomes" id="UP000294555"/>
    </source>
</evidence>
<dbReference type="GO" id="GO:0006310">
    <property type="term" value="P:DNA recombination"/>
    <property type="evidence" value="ECO:0007669"/>
    <property type="project" value="UniProtKB-KW"/>
</dbReference>
<dbReference type="GO" id="GO:0003677">
    <property type="term" value="F:DNA binding"/>
    <property type="evidence" value="ECO:0007669"/>
    <property type="project" value="UniProtKB-KW"/>
</dbReference>
<dbReference type="Pfam" id="PF22022">
    <property type="entry name" value="Phage_int_M"/>
    <property type="match status" value="1"/>
</dbReference>
<dbReference type="Pfam" id="PF00589">
    <property type="entry name" value="Phage_integrase"/>
    <property type="match status" value="1"/>
</dbReference>
<reference evidence="4 5" key="1">
    <citation type="submission" date="2019-02" db="EMBL/GenBank/DDBJ databases">
        <title>Investigation of anaerobic lignin degradation for improved lignocellulosic biofuels.</title>
        <authorList>
            <person name="Deangelis K."/>
        </authorList>
    </citation>
    <scope>NUCLEOTIDE SEQUENCE [LARGE SCALE GENOMIC DNA]</scope>
    <source>
        <strain evidence="4 5">159R</strain>
    </source>
</reference>
<evidence type="ECO:0000313" key="4">
    <source>
        <dbReference type="EMBL" id="TCL06893.1"/>
    </source>
</evidence>
<keyword evidence="5" id="KW-1185">Reference proteome</keyword>
<dbReference type="InterPro" id="IPR011010">
    <property type="entry name" value="DNA_brk_join_enz"/>
</dbReference>
<gene>
    <name evidence="4" type="ORF">EZJ58_5190</name>
</gene>
<feature type="domain" description="Tyr recombinase" evidence="3">
    <location>
        <begin position="121"/>
        <end position="296"/>
    </location>
</feature>
<dbReference type="InterPro" id="IPR013762">
    <property type="entry name" value="Integrase-like_cat_sf"/>
</dbReference>
<evidence type="ECO:0000259" key="3">
    <source>
        <dbReference type="PROSITE" id="PS51898"/>
    </source>
</evidence>
<name>A0A4R1NHA0_9GAMM</name>
<dbReference type="Proteomes" id="UP000294555">
    <property type="component" value="Unassembled WGS sequence"/>
</dbReference>
<keyword evidence="2" id="KW-0233">DNA recombination</keyword>
<dbReference type="Gene3D" id="1.10.150.130">
    <property type="match status" value="1"/>
</dbReference>
<organism evidence="4 5">
    <name type="scientific">Sodalis ligni</name>
    <dbReference type="NCBI Taxonomy" id="2697027"/>
    <lineage>
        <taxon>Bacteria</taxon>
        <taxon>Pseudomonadati</taxon>
        <taxon>Pseudomonadota</taxon>
        <taxon>Gammaproteobacteria</taxon>
        <taxon>Enterobacterales</taxon>
        <taxon>Bruguierivoracaceae</taxon>
        <taxon>Sodalis</taxon>
    </lineage>
</organism>
<proteinExistence type="predicted"/>
<evidence type="ECO:0000256" key="1">
    <source>
        <dbReference type="ARBA" id="ARBA00023125"/>
    </source>
</evidence>